<name>A0A286GQ09_9ACTN</name>
<accession>A0A286GQ09</accession>
<dbReference type="RefSeq" id="WP_143278414.1">
    <property type="nucleotide sequence ID" value="NZ_OCNK01000002.1"/>
</dbReference>
<keyword evidence="3" id="KW-1185">Reference proteome</keyword>
<evidence type="ECO:0000256" key="1">
    <source>
        <dbReference type="SAM" id="Phobius"/>
    </source>
</evidence>
<keyword evidence="1" id="KW-1133">Transmembrane helix</keyword>
<dbReference type="Proteomes" id="UP000219482">
    <property type="component" value="Unassembled WGS sequence"/>
</dbReference>
<dbReference type="AlphaFoldDB" id="A0A286GQ09"/>
<reference evidence="3" key="1">
    <citation type="submission" date="2017-09" db="EMBL/GenBank/DDBJ databases">
        <authorList>
            <person name="Varghese N."/>
            <person name="Submissions S."/>
        </authorList>
    </citation>
    <scope>NUCLEOTIDE SEQUENCE [LARGE SCALE GENOMIC DNA]</scope>
    <source>
        <strain evidence="3">DSM 44270</strain>
    </source>
</reference>
<feature type="transmembrane region" description="Helical" evidence="1">
    <location>
        <begin position="7"/>
        <end position="27"/>
    </location>
</feature>
<evidence type="ECO:0000313" key="2">
    <source>
        <dbReference type="EMBL" id="SOD97276.1"/>
    </source>
</evidence>
<protein>
    <submittedName>
        <fullName evidence="2">Uncharacterized protein</fullName>
    </submittedName>
</protein>
<dbReference type="EMBL" id="OCNK01000002">
    <property type="protein sequence ID" value="SOD97276.1"/>
    <property type="molecule type" value="Genomic_DNA"/>
</dbReference>
<organism evidence="2 3">
    <name type="scientific">Blastococcus haudaquaticus</name>
    <dbReference type="NCBI Taxonomy" id="1938745"/>
    <lineage>
        <taxon>Bacteria</taxon>
        <taxon>Bacillati</taxon>
        <taxon>Actinomycetota</taxon>
        <taxon>Actinomycetes</taxon>
        <taxon>Geodermatophilales</taxon>
        <taxon>Geodermatophilaceae</taxon>
        <taxon>Blastococcus</taxon>
    </lineage>
</organism>
<feature type="transmembrane region" description="Helical" evidence="1">
    <location>
        <begin position="39"/>
        <end position="61"/>
    </location>
</feature>
<keyword evidence="1" id="KW-0812">Transmembrane</keyword>
<feature type="transmembrane region" description="Helical" evidence="1">
    <location>
        <begin position="81"/>
        <end position="99"/>
    </location>
</feature>
<feature type="transmembrane region" description="Helical" evidence="1">
    <location>
        <begin position="111"/>
        <end position="130"/>
    </location>
</feature>
<proteinExistence type="predicted"/>
<keyword evidence="1" id="KW-0472">Membrane</keyword>
<evidence type="ECO:0000313" key="3">
    <source>
        <dbReference type="Proteomes" id="UP000219482"/>
    </source>
</evidence>
<sequence>MNRTRRIGLGIAAVATLLWLLFLVAVLTGDPADGADIGAGLAALLALSLSLGASLVLLLSLRSGRSSSSAPAPPRRASERAAAALAGVSMAGLLAFLLLDPYAESDVLRRAALAVGVGAFLLSSATFAFTTRAGHASA</sequence>
<gene>
    <name evidence="2" type="ORF">SAMN06272739_1400</name>
</gene>